<dbReference type="Pfam" id="PF00899">
    <property type="entry name" value="ThiF"/>
    <property type="match status" value="1"/>
</dbReference>
<evidence type="ECO:0000313" key="2">
    <source>
        <dbReference type="EMBL" id="MDC0717523.1"/>
    </source>
</evidence>
<dbReference type="RefSeq" id="WP_272086007.1">
    <property type="nucleotide sequence ID" value="NZ_JAQNDL010000001.1"/>
</dbReference>
<proteinExistence type="predicted"/>
<dbReference type="Pfam" id="PF02624">
    <property type="entry name" value="YcaO"/>
    <property type="match status" value="1"/>
</dbReference>
<dbReference type="InterPro" id="IPR000594">
    <property type="entry name" value="ThiF_NAD_FAD-bd"/>
</dbReference>
<dbReference type="InterPro" id="IPR027624">
    <property type="entry name" value="TOMM_cyclo_SagD"/>
</dbReference>
<reference evidence="2 3" key="1">
    <citation type="submission" date="2022-11" db="EMBL/GenBank/DDBJ databases">
        <title>Minimal conservation of predation-associated metabolite biosynthetic gene clusters underscores biosynthetic potential of Myxococcota including descriptions for ten novel species: Archangium lansinium sp. nov., Myxococcus landrumus sp. nov., Nannocystis bai.</title>
        <authorList>
            <person name="Ahearne A."/>
            <person name="Stevens C."/>
            <person name="Dowd S."/>
        </authorList>
    </citation>
    <scope>NUCLEOTIDE SEQUENCE [LARGE SCALE GENOMIC DNA]</scope>
    <source>
        <strain evidence="2 3">BB15-2</strain>
    </source>
</reference>
<keyword evidence="3" id="KW-1185">Reference proteome</keyword>
<dbReference type="Gene3D" id="3.30.160.660">
    <property type="match status" value="1"/>
</dbReference>
<dbReference type="PANTHER" id="PTHR37809">
    <property type="entry name" value="RIBOSOMAL PROTEIN S12 METHYLTHIOTRANSFERASE ACCESSORY FACTOR YCAO"/>
    <property type="match status" value="1"/>
</dbReference>
<dbReference type="PROSITE" id="PS51664">
    <property type="entry name" value="YCAO"/>
    <property type="match status" value="1"/>
</dbReference>
<name>A0ABT5DWJ5_9BACT</name>
<dbReference type="InterPro" id="IPR022291">
    <property type="entry name" value="Bacteriocin_synth_cyclodeHase"/>
</dbReference>
<dbReference type="NCBIfam" id="TIGR03604">
    <property type="entry name" value="TOMM_cyclo_SagD"/>
    <property type="match status" value="1"/>
</dbReference>
<evidence type="ECO:0000313" key="3">
    <source>
        <dbReference type="Proteomes" id="UP001221686"/>
    </source>
</evidence>
<dbReference type="NCBIfam" id="TIGR03882">
    <property type="entry name" value="cyclo_dehyd_2"/>
    <property type="match status" value="1"/>
</dbReference>
<dbReference type="InterPro" id="IPR003776">
    <property type="entry name" value="YcaO-like_dom"/>
</dbReference>
<evidence type="ECO:0000259" key="1">
    <source>
        <dbReference type="PROSITE" id="PS51664"/>
    </source>
</evidence>
<sequence>MSTVMAESTLHISSSEDVTAAEVRRRLRGARILLVGLDPWGVAAAVDLAAAGVGALHILDDAQVSEDDLAAEVFPENTRGLERAAALCATLRRIAPECAATWKRLSVAAHRPLLHDDGRWDLVIACVAADELLVLQSVARYAHAARAPSLSAHMDGLDAVIGPAVIPGETACWECHRLRRLAHTEEGRVEHALQTTLLSERPQPRRRTCLASMPALVGHAAALAAINLLVRGSASRFAGAVVVQNLVELESSLHSVLRMPWCEICGGAHAARANDRSAGDAAPRLDAARTPEELRRMLVGVVDARVGIVRQVEMDLLNPVNAPDLPITATAVLGQYTDGHYRSSHCGVPKLGSGKGSTLVEAMIGAVGEAVERYSAGRFRARDLLRTAVGAMTGGFIAPERLCLYSDDQYARPGFPYARLDPRTPIDWTLGHWLGTSSVVAVPALPVYYNYPAPPESHFCQVTSNGLAAGAELEDASLRAALELVERDAFMISWLARRPGRRLRLNRPLDPVSQEILRQLAERGVRVELYLLDVGLAVPVVMSVGHGDGVRWPGATVALAAHLSPRNAIRKSILEQAHVGPYLHRLMISGSVAIPERPEDVHTLDEHAHYYFPPSRASAFAFLGAGGTIAASDLEEPEDLSLAGLVRRIEAAGLRVAVVDVTSPDLAPTPFRVVRAVGPDFQQIHFGHLLARLGNPRLAAMASQGINPDPHPMA</sequence>
<dbReference type="SUPFAM" id="SSF69572">
    <property type="entry name" value="Activating enzymes of the ubiquitin-like proteins"/>
    <property type="match status" value="1"/>
</dbReference>
<dbReference type="Gene3D" id="3.40.50.720">
    <property type="entry name" value="NAD(P)-binding Rossmann-like Domain"/>
    <property type="match status" value="1"/>
</dbReference>
<dbReference type="PANTHER" id="PTHR37809:SF1">
    <property type="entry name" value="RIBOSOMAL PROTEIN S12 METHYLTHIOTRANSFERASE ACCESSORY FACTOR YCAO"/>
    <property type="match status" value="1"/>
</dbReference>
<organism evidence="2 3">
    <name type="scientific">Nannocystis bainbridge</name>
    <dbReference type="NCBI Taxonomy" id="2995303"/>
    <lineage>
        <taxon>Bacteria</taxon>
        <taxon>Pseudomonadati</taxon>
        <taxon>Myxococcota</taxon>
        <taxon>Polyangia</taxon>
        <taxon>Nannocystales</taxon>
        <taxon>Nannocystaceae</taxon>
        <taxon>Nannocystis</taxon>
    </lineage>
</organism>
<dbReference type="Proteomes" id="UP001221686">
    <property type="component" value="Unassembled WGS sequence"/>
</dbReference>
<dbReference type="Gene3D" id="3.30.1330.230">
    <property type="match status" value="1"/>
</dbReference>
<gene>
    <name evidence="2" type="ORF">POL25_11500</name>
</gene>
<comment type="caution">
    <text evidence="2">The sequence shown here is derived from an EMBL/GenBank/DDBJ whole genome shotgun (WGS) entry which is preliminary data.</text>
</comment>
<dbReference type="InterPro" id="IPR035985">
    <property type="entry name" value="Ubiquitin-activating_enz"/>
</dbReference>
<protein>
    <submittedName>
        <fullName evidence="2">TOMM leader peptide-binding protein</fullName>
    </submittedName>
</protein>
<dbReference type="EMBL" id="JAQNDL010000001">
    <property type="protein sequence ID" value="MDC0717523.1"/>
    <property type="molecule type" value="Genomic_DNA"/>
</dbReference>
<dbReference type="Gene3D" id="3.30.40.250">
    <property type="match status" value="1"/>
</dbReference>
<accession>A0ABT5DWJ5</accession>
<feature type="domain" description="YcaO" evidence="1">
    <location>
        <begin position="354"/>
        <end position="714"/>
    </location>
</feature>